<evidence type="ECO:0000256" key="6">
    <source>
        <dbReference type="ARBA" id="ARBA00022692"/>
    </source>
</evidence>
<evidence type="ECO:0000256" key="2">
    <source>
        <dbReference type="ARBA" id="ARBA00004653"/>
    </source>
</evidence>
<evidence type="ECO:0000256" key="10">
    <source>
        <dbReference type="SAM" id="MobiDB-lite"/>
    </source>
</evidence>
<proteinExistence type="inferred from homology"/>
<dbReference type="RefSeq" id="XP_007388708.1">
    <property type="nucleotide sequence ID" value="XM_007388646.1"/>
</dbReference>
<evidence type="ECO:0000256" key="7">
    <source>
        <dbReference type="ARBA" id="ARBA00022989"/>
    </source>
</evidence>
<evidence type="ECO:0000313" key="14">
    <source>
        <dbReference type="Proteomes" id="UP000054196"/>
    </source>
</evidence>
<evidence type="ECO:0000259" key="12">
    <source>
        <dbReference type="Pfam" id="PF09335"/>
    </source>
</evidence>
<dbReference type="GO" id="GO:0000139">
    <property type="term" value="C:Golgi membrane"/>
    <property type="evidence" value="ECO:0007669"/>
    <property type="project" value="UniProtKB-SubCell"/>
</dbReference>
<feature type="compositionally biased region" description="Polar residues" evidence="10">
    <location>
        <begin position="49"/>
        <end position="60"/>
    </location>
</feature>
<comment type="function">
    <text evidence="1">Golgi membrane protein involved in vesicular trafficking and spindle migration.</text>
</comment>
<dbReference type="InterPro" id="IPR032816">
    <property type="entry name" value="VTT_dom"/>
</dbReference>
<evidence type="ECO:0000256" key="4">
    <source>
        <dbReference type="ARBA" id="ARBA00013533"/>
    </source>
</evidence>
<protein>
    <recommendedName>
        <fullName evidence="4">Golgi apparatus membrane protein TVP38</fullName>
    </recommendedName>
    <alternativeName>
        <fullName evidence="5">Golgi apparatus membrane protein tvp38</fullName>
    </alternativeName>
</protein>
<feature type="compositionally biased region" description="Basic and acidic residues" evidence="10">
    <location>
        <begin position="31"/>
        <end position="47"/>
    </location>
</feature>
<keyword evidence="8" id="KW-0333">Golgi apparatus</keyword>
<sequence length="376" mass="41241">MSFAVPPYPSAPRPERIENDGLSQYPPYDSRSVKPDEVTVETFDRRSITRTPSPTPSEQEYLSRDTMLDPKAMFRREYWRKPKNLINVAITVFAITVAILISVYQKKIFQALKPFSNWMHDTPGGWLIPIALLIVLSFPPLFGHEIVAILCGVVYGLGIGFVIVAVGTLIGESLNFAVFHYFCRERAGKLEKKEIFYGCLARVVREGGFKIALISRYSAIPGHLTTALYSTCGLGFWIFLAAAVLSLPKQFVLIAVGVLSEDAGEGKGPKGANTISIIVSIILGVATSLAYHYILKKMAAVKNDIIYQRRKERQRKTAFASSSDEALIPSYKSDAWQPGHHAGASSSSSTIVGGGVVRAPQPVRVGPAASEIYDKV</sequence>
<feature type="transmembrane region" description="Helical" evidence="11">
    <location>
        <begin position="149"/>
        <end position="170"/>
    </location>
</feature>
<dbReference type="InterPro" id="IPR051076">
    <property type="entry name" value="Golgi_membrane_TVP38/TMEM64"/>
</dbReference>
<feature type="transmembrane region" description="Helical" evidence="11">
    <location>
        <begin position="234"/>
        <end position="259"/>
    </location>
</feature>
<keyword evidence="14" id="KW-1185">Reference proteome</keyword>
<dbReference type="GeneID" id="18876184"/>
<name>R7S225_PUNST</name>
<reference evidence="14" key="1">
    <citation type="journal article" date="2012" name="Science">
        <title>The Paleozoic origin of enzymatic lignin decomposition reconstructed from 31 fungal genomes.</title>
        <authorList>
            <person name="Floudas D."/>
            <person name="Binder M."/>
            <person name="Riley R."/>
            <person name="Barry K."/>
            <person name="Blanchette R.A."/>
            <person name="Henrissat B."/>
            <person name="Martinez A.T."/>
            <person name="Otillar R."/>
            <person name="Spatafora J.W."/>
            <person name="Yadav J.S."/>
            <person name="Aerts A."/>
            <person name="Benoit I."/>
            <person name="Boyd A."/>
            <person name="Carlson A."/>
            <person name="Copeland A."/>
            <person name="Coutinho P.M."/>
            <person name="de Vries R.P."/>
            <person name="Ferreira P."/>
            <person name="Findley K."/>
            <person name="Foster B."/>
            <person name="Gaskell J."/>
            <person name="Glotzer D."/>
            <person name="Gorecki P."/>
            <person name="Heitman J."/>
            <person name="Hesse C."/>
            <person name="Hori C."/>
            <person name="Igarashi K."/>
            <person name="Jurgens J.A."/>
            <person name="Kallen N."/>
            <person name="Kersten P."/>
            <person name="Kohler A."/>
            <person name="Kuees U."/>
            <person name="Kumar T.K.A."/>
            <person name="Kuo A."/>
            <person name="LaButti K."/>
            <person name="Larrondo L.F."/>
            <person name="Lindquist E."/>
            <person name="Ling A."/>
            <person name="Lombard V."/>
            <person name="Lucas S."/>
            <person name="Lundell T."/>
            <person name="Martin R."/>
            <person name="McLaughlin D.J."/>
            <person name="Morgenstern I."/>
            <person name="Morin E."/>
            <person name="Murat C."/>
            <person name="Nagy L.G."/>
            <person name="Nolan M."/>
            <person name="Ohm R.A."/>
            <person name="Patyshakuliyeva A."/>
            <person name="Rokas A."/>
            <person name="Ruiz-Duenas F.J."/>
            <person name="Sabat G."/>
            <person name="Salamov A."/>
            <person name="Samejima M."/>
            <person name="Schmutz J."/>
            <person name="Slot J.C."/>
            <person name="St John F."/>
            <person name="Stenlid J."/>
            <person name="Sun H."/>
            <person name="Sun S."/>
            <person name="Syed K."/>
            <person name="Tsang A."/>
            <person name="Wiebenga A."/>
            <person name="Young D."/>
            <person name="Pisabarro A."/>
            <person name="Eastwood D.C."/>
            <person name="Martin F."/>
            <person name="Cullen D."/>
            <person name="Grigoriev I.V."/>
            <person name="Hibbett D.S."/>
        </authorList>
    </citation>
    <scope>NUCLEOTIDE SEQUENCE [LARGE SCALE GENOMIC DNA]</scope>
    <source>
        <strain evidence="14">HHB-11173 SS5</strain>
    </source>
</reference>
<dbReference type="Proteomes" id="UP000054196">
    <property type="component" value="Unassembled WGS sequence"/>
</dbReference>
<dbReference type="OMA" id="WRECMSK"/>
<dbReference type="AlphaFoldDB" id="R7S225"/>
<feature type="domain" description="VTT" evidence="12">
    <location>
        <begin position="144"/>
        <end position="257"/>
    </location>
</feature>
<keyword evidence="9 11" id="KW-0472">Membrane</keyword>
<feature type="transmembrane region" description="Helical" evidence="11">
    <location>
        <begin position="124"/>
        <end position="142"/>
    </location>
</feature>
<gene>
    <name evidence="13" type="ORF">PUNSTDRAFT_108731</name>
</gene>
<dbReference type="KEGG" id="psq:PUNSTDRAFT_108731"/>
<dbReference type="OrthoDB" id="166803at2759"/>
<feature type="transmembrane region" description="Helical" evidence="11">
    <location>
        <begin position="85"/>
        <end position="104"/>
    </location>
</feature>
<evidence type="ECO:0000256" key="3">
    <source>
        <dbReference type="ARBA" id="ARBA00008640"/>
    </source>
</evidence>
<evidence type="ECO:0000256" key="8">
    <source>
        <dbReference type="ARBA" id="ARBA00023034"/>
    </source>
</evidence>
<comment type="subcellular location">
    <subcellularLocation>
        <location evidence="2">Golgi apparatus membrane</location>
        <topology evidence="2">Multi-pass membrane protein</topology>
    </subcellularLocation>
</comment>
<dbReference type="EMBL" id="JH687557">
    <property type="protein sequence ID" value="EIN03919.1"/>
    <property type="molecule type" value="Genomic_DNA"/>
</dbReference>
<keyword evidence="6 11" id="KW-0812">Transmembrane</keyword>
<evidence type="ECO:0000313" key="13">
    <source>
        <dbReference type="EMBL" id="EIN03919.1"/>
    </source>
</evidence>
<evidence type="ECO:0000256" key="9">
    <source>
        <dbReference type="ARBA" id="ARBA00023136"/>
    </source>
</evidence>
<dbReference type="PANTHER" id="PTHR47549">
    <property type="entry name" value="GOLGI APPARATUS MEMBRANE PROTEIN TVP38-RELATED"/>
    <property type="match status" value="1"/>
</dbReference>
<evidence type="ECO:0000256" key="5">
    <source>
        <dbReference type="ARBA" id="ARBA00020673"/>
    </source>
</evidence>
<evidence type="ECO:0000256" key="1">
    <source>
        <dbReference type="ARBA" id="ARBA00002978"/>
    </source>
</evidence>
<dbReference type="Pfam" id="PF09335">
    <property type="entry name" value="VTT_dom"/>
    <property type="match status" value="1"/>
</dbReference>
<comment type="similarity">
    <text evidence="3">Belongs to the TVP38/TMEM64 family.</text>
</comment>
<dbReference type="HOGENOM" id="CLU_021545_1_0_1"/>
<feature type="compositionally biased region" description="Pro residues" evidence="10">
    <location>
        <begin position="1"/>
        <end position="12"/>
    </location>
</feature>
<accession>R7S225</accession>
<feature type="region of interest" description="Disordered" evidence="10">
    <location>
        <begin position="1"/>
        <end position="62"/>
    </location>
</feature>
<dbReference type="PANTHER" id="PTHR47549:SF2">
    <property type="entry name" value="GOLGI APPARATUS MEMBRANE PROTEIN TVP38"/>
    <property type="match status" value="1"/>
</dbReference>
<evidence type="ECO:0000256" key="11">
    <source>
        <dbReference type="SAM" id="Phobius"/>
    </source>
</evidence>
<keyword evidence="7 11" id="KW-1133">Transmembrane helix</keyword>
<feature type="transmembrane region" description="Helical" evidence="11">
    <location>
        <begin position="271"/>
        <end position="294"/>
    </location>
</feature>
<organism evidence="13 14">
    <name type="scientific">Punctularia strigosozonata (strain HHB-11173)</name>
    <name type="common">White-rot fungus</name>
    <dbReference type="NCBI Taxonomy" id="741275"/>
    <lineage>
        <taxon>Eukaryota</taxon>
        <taxon>Fungi</taxon>
        <taxon>Dikarya</taxon>
        <taxon>Basidiomycota</taxon>
        <taxon>Agaricomycotina</taxon>
        <taxon>Agaricomycetes</taxon>
        <taxon>Corticiales</taxon>
        <taxon>Punctulariaceae</taxon>
        <taxon>Punctularia</taxon>
    </lineage>
</organism>
<dbReference type="eggNOG" id="KOG3140">
    <property type="taxonomic scope" value="Eukaryota"/>
</dbReference>